<keyword evidence="1" id="KW-0732">Signal</keyword>
<sequence>MVCTRSNSAHASSLSAVVLAAVLATGLSGCFFVQEAAESTVGAASEAAGEEVGQAIGARVASAANLPTAGTAQWNQFMVSQAQVLFGYAFAANGMWPAEATYEEGEWVRYEFRTADGGEAGFQTMERAFLKTAGDGNEWWRVRAQQQEDAWVYEALINPERGEVVRLRSRDPEGNVGEVPVTERTVYRSPQRLTEESIEGATVGTEELDTPAGTFSTRKVEYTGGMGGGTVTWYLAEDVPGHVVRYRTQGNQGAAWVSTLVEYGTDATTTLGSY</sequence>
<organism evidence="2 4">
    <name type="scientific">Salinibacter ruber</name>
    <dbReference type="NCBI Taxonomy" id="146919"/>
    <lineage>
        <taxon>Bacteria</taxon>
        <taxon>Pseudomonadati</taxon>
        <taxon>Rhodothermota</taxon>
        <taxon>Rhodothermia</taxon>
        <taxon>Rhodothermales</taxon>
        <taxon>Salinibacteraceae</taxon>
        <taxon>Salinibacter</taxon>
    </lineage>
</organism>
<evidence type="ECO:0000313" key="4">
    <source>
        <dbReference type="Proteomes" id="UP001155057"/>
    </source>
</evidence>
<evidence type="ECO:0000313" key="3">
    <source>
        <dbReference type="EMBL" id="MCS4156328.1"/>
    </source>
</evidence>
<comment type="caution">
    <text evidence="2">The sequence shown here is derived from an EMBL/GenBank/DDBJ whole genome shotgun (WGS) entry which is preliminary data.</text>
</comment>
<feature type="chain" id="PRO_5041196858" description="Lipoprotein" evidence="1">
    <location>
        <begin position="21"/>
        <end position="274"/>
    </location>
</feature>
<accession>A0A9X2QFQ4</accession>
<gene>
    <name evidence="2" type="ORF">GGP61_003281</name>
    <name evidence="3" type="ORF">GGP99_000259</name>
</gene>
<protein>
    <recommendedName>
        <fullName evidence="5">Lipoprotein</fullName>
    </recommendedName>
</protein>
<evidence type="ECO:0000256" key="1">
    <source>
        <dbReference type="SAM" id="SignalP"/>
    </source>
</evidence>
<proteinExistence type="predicted"/>
<dbReference type="RefSeq" id="WP_013061417.1">
    <property type="nucleotide sequence ID" value="NZ_CALTRV010000013.1"/>
</dbReference>
<dbReference type="Proteomes" id="UP001155110">
    <property type="component" value="Unassembled WGS sequence"/>
</dbReference>
<reference evidence="2" key="1">
    <citation type="submission" date="2022-08" db="EMBL/GenBank/DDBJ databases">
        <title>Genomic Encyclopedia of Type Strains, Phase V (KMG-V): Genome sequencing to study the core and pangenomes of soil and plant-associated prokaryotes.</title>
        <authorList>
            <person name="Whitman W."/>
        </authorList>
    </citation>
    <scope>NUCLEOTIDE SEQUENCE</scope>
    <source>
        <strain evidence="3">SP3002</strain>
        <strain evidence="2">SP3049</strain>
    </source>
</reference>
<evidence type="ECO:0000313" key="2">
    <source>
        <dbReference type="EMBL" id="MCS3711648.1"/>
    </source>
</evidence>
<dbReference type="EMBL" id="JANUAE010000016">
    <property type="protein sequence ID" value="MCS3711648.1"/>
    <property type="molecule type" value="Genomic_DNA"/>
</dbReference>
<name>A0A9X2QFQ4_9BACT</name>
<feature type="signal peptide" evidence="1">
    <location>
        <begin position="1"/>
        <end position="20"/>
    </location>
</feature>
<evidence type="ECO:0008006" key="5">
    <source>
        <dbReference type="Google" id="ProtNLM"/>
    </source>
</evidence>
<dbReference type="Proteomes" id="UP001155057">
    <property type="component" value="Unassembled WGS sequence"/>
</dbReference>
<dbReference type="PROSITE" id="PS51257">
    <property type="entry name" value="PROKAR_LIPOPROTEIN"/>
    <property type="match status" value="1"/>
</dbReference>
<dbReference type="AlphaFoldDB" id="A0A9X2QFQ4"/>
<dbReference type="EMBL" id="JANTZM010000001">
    <property type="protein sequence ID" value="MCS4156328.1"/>
    <property type="molecule type" value="Genomic_DNA"/>
</dbReference>